<gene>
    <name evidence="4" type="ORF">SAMN02746062_00318</name>
</gene>
<keyword evidence="1" id="KW-0238">DNA-binding</keyword>
<dbReference type="GO" id="GO:0003677">
    <property type="term" value="F:DNA binding"/>
    <property type="evidence" value="ECO:0007669"/>
    <property type="project" value="UniProtKB-KW"/>
</dbReference>
<dbReference type="Pfam" id="PF01381">
    <property type="entry name" value="HTH_3"/>
    <property type="match status" value="1"/>
</dbReference>
<evidence type="ECO:0000256" key="1">
    <source>
        <dbReference type="ARBA" id="ARBA00023125"/>
    </source>
</evidence>
<sequence>MQLNDKVRALRKFHDFSQEEMAAKLGMSTYGYAKIERGIRRLDIPKLNEIAAIFEMDLVELLNFDVEKTMNLIHENKQSIIYHYQINKDSSQNTYIGASELEHEIEKLQLTIAHLNEKLTEKEQQIQQITAQKDREIALLQDLVHTLKQR</sequence>
<dbReference type="AlphaFoldDB" id="A0A286E3N5"/>
<keyword evidence="2" id="KW-0175">Coiled coil</keyword>
<reference evidence="4 5" key="1">
    <citation type="submission" date="2017-09" db="EMBL/GenBank/DDBJ databases">
        <authorList>
            <person name="Ehlers B."/>
            <person name="Leendertz F.H."/>
        </authorList>
    </citation>
    <scope>NUCLEOTIDE SEQUENCE [LARGE SCALE GENOMIC DNA]</scope>
    <source>
        <strain evidence="4 5">DSM 16848</strain>
    </source>
</reference>
<dbReference type="PANTHER" id="PTHR46558">
    <property type="entry name" value="TRACRIPTIONAL REGULATORY PROTEIN-RELATED-RELATED"/>
    <property type="match status" value="1"/>
</dbReference>
<dbReference type="InterPro" id="IPR001387">
    <property type="entry name" value="Cro/C1-type_HTH"/>
</dbReference>
<feature type="coiled-coil region" evidence="2">
    <location>
        <begin position="98"/>
        <end position="139"/>
    </location>
</feature>
<organism evidence="4 5">
    <name type="scientific">Alysiella filiformis DSM 16848</name>
    <dbReference type="NCBI Taxonomy" id="1120981"/>
    <lineage>
        <taxon>Bacteria</taxon>
        <taxon>Pseudomonadati</taxon>
        <taxon>Pseudomonadota</taxon>
        <taxon>Betaproteobacteria</taxon>
        <taxon>Neisseriales</taxon>
        <taxon>Neisseriaceae</taxon>
        <taxon>Alysiella</taxon>
    </lineage>
</organism>
<accession>A0A286E3N5</accession>
<evidence type="ECO:0000259" key="3">
    <source>
        <dbReference type="PROSITE" id="PS50943"/>
    </source>
</evidence>
<keyword evidence="5" id="KW-1185">Reference proteome</keyword>
<dbReference type="CDD" id="cd00093">
    <property type="entry name" value="HTH_XRE"/>
    <property type="match status" value="1"/>
</dbReference>
<dbReference type="SMART" id="SM00530">
    <property type="entry name" value="HTH_XRE"/>
    <property type="match status" value="1"/>
</dbReference>
<evidence type="ECO:0000256" key="2">
    <source>
        <dbReference type="SAM" id="Coils"/>
    </source>
</evidence>
<dbReference type="Gene3D" id="1.10.260.40">
    <property type="entry name" value="lambda repressor-like DNA-binding domains"/>
    <property type="match status" value="1"/>
</dbReference>
<dbReference type="InterPro" id="IPR010982">
    <property type="entry name" value="Lambda_DNA-bd_dom_sf"/>
</dbReference>
<evidence type="ECO:0000313" key="4">
    <source>
        <dbReference type="EMBL" id="SOD65517.1"/>
    </source>
</evidence>
<dbReference type="PANTHER" id="PTHR46558:SF4">
    <property type="entry name" value="DNA-BIDING PHAGE PROTEIN"/>
    <property type="match status" value="1"/>
</dbReference>
<protein>
    <submittedName>
        <fullName evidence="4">Helix-turn-helix domain-containing protein</fullName>
    </submittedName>
</protein>
<dbReference type="SUPFAM" id="SSF47413">
    <property type="entry name" value="lambda repressor-like DNA-binding domains"/>
    <property type="match status" value="1"/>
</dbReference>
<dbReference type="PROSITE" id="PS50943">
    <property type="entry name" value="HTH_CROC1"/>
    <property type="match status" value="1"/>
</dbReference>
<name>A0A286E3N5_9NEIS</name>
<evidence type="ECO:0000313" key="5">
    <source>
        <dbReference type="Proteomes" id="UP000219669"/>
    </source>
</evidence>
<dbReference type="EMBL" id="OCNF01000002">
    <property type="protein sequence ID" value="SOD65517.1"/>
    <property type="molecule type" value="Genomic_DNA"/>
</dbReference>
<feature type="domain" description="HTH cro/C1-type" evidence="3">
    <location>
        <begin position="7"/>
        <end position="61"/>
    </location>
</feature>
<proteinExistence type="predicted"/>
<dbReference type="Proteomes" id="UP000219669">
    <property type="component" value="Unassembled WGS sequence"/>
</dbReference>